<dbReference type="Gene3D" id="3.50.50.60">
    <property type="entry name" value="FAD/NAD(P)-binding domain"/>
    <property type="match status" value="2"/>
</dbReference>
<evidence type="ECO:0000313" key="6">
    <source>
        <dbReference type="EMBL" id="QNN61995.1"/>
    </source>
</evidence>
<dbReference type="InterPro" id="IPR002937">
    <property type="entry name" value="Amino_oxidase"/>
</dbReference>
<name>A0A7G9S2C0_9MICO</name>
<dbReference type="AlphaFoldDB" id="A0A7G9S2C0"/>
<dbReference type="GO" id="GO:0016491">
    <property type="term" value="F:oxidoreductase activity"/>
    <property type="evidence" value="ECO:0007669"/>
    <property type="project" value="UniProtKB-KW"/>
</dbReference>
<dbReference type="InterPro" id="IPR050703">
    <property type="entry name" value="Flavin_MAO"/>
</dbReference>
<accession>A0A7G9S2C0</accession>
<keyword evidence="7" id="KW-1185">Reference proteome</keyword>
<organism evidence="6 7">
    <name type="scientific">Leucobacter denitrificans</name>
    <dbReference type="NCBI Taxonomy" id="683042"/>
    <lineage>
        <taxon>Bacteria</taxon>
        <taxon>Bacillati</taxon>
        <taxon>Actinomycetota</taxon>
        <taxon>Actinomycetes</taxon>
        <taxon>Micrococcales</taxon>
        <taxon>Microbacteriaceae</taxon>
        <taxon>Leucobacter</taxon>
    </lineage>
</organism>
<dbReference type="SUPFAM" id="SSF51905">
    <property type="entry name" value="FAD/NAD(P)-binding domain"/>
    <property type="match status" value="1"/>
</dbReference>
<dbReference type="PANTHER" id="PTHR43563">
    <property type="entry name" value="AMINE OXIDASE"/>
    <property type="match status" value="1"/>
</dbReference>
<dbReference type="EMBL" id="CP060716">
    <property type="protein sequence ID" value="QNN61995.1"/>
    <property type="molecule type" value="Genomic_DNA"/>
</dbReference>
<gene>
    <name evidence="6" type="ORF">H9L06_06610</name>
</gene>
<dbReference type="PRINTS" id="PR00757">
    <property type="entry name" value="AMINEOXDASEF"/>
</dbReference>
<dbReference type="Proteomes" id="UP000515934">
    <property type="component" value="Chromosome"/>
</dbReference>
<feature type="domain" description="Amine oxidase" evidence="5">
    <location>
        <begin position="15"/>
        <end position="428"/>
    </location>
</feature>
<dbReference type="Gene3D" id="3.90.660.10">
    <property type="match status" value="2"/>
</dbReference>
<dbReference type="RefSeq" id="WP_187554466.1">
    <property type="nucleotide sequence ID" value="NZ_CP060716.1"/>
</dbReference>
<evidence type="ECO:0000256" key="4">
    <source>
        <dbReference type="PIRSR" id="PIRSR601613-1"/>
    </source>
</evidence>
<feature type="binding site" evidence="4">
    <location>
        <position position="16"/>
    </location>
    <ligand>
        <name>FAD</name>
        <dbReference type="ChEBI" id="CHEBI:57692"/>
    </ligand>
</feature>
<evidence type="ECO:0000259" key="5">
    <source>
        <dbReference type="Pfam" id="PF01593"/>
    </source>
</evidence>
<reference evidence="6 7" key="1">
    <citation type="submission" date="2020-08" db="EMBL/GenBank/DDBJ databases">
        <title>Genome sequence of Leucobacter denitrificans KACC 14055T.</title>
        <authorList>
            <person name="Hyun D.-W."/>
            <person name="Bae J.-W."/>
        </authorList>
    </citation>
    <scope>NUCLEOTIDE SEQUENCE [LARGE SCALE GENOMIC DNA]</scope>
    <source>
        <strain evidence="6 7">KACC 14055</strain>
    </source>
</reference>
<proteinExistence type="inferred from homology"/>
<evidence type="ECO:0000256" key="2">
    <source>
        <dbReference type="ARBA" id="ARBA00005995"/>
    </source>
</evidence>
<comment type="cofactor">
    <cofactor evidence="1">
        <name>FAD</name>
        <dbReference type="ChEBI" id="CHEBI:57692"/>
    </cofactor>
</comment>
<dbReference type="KEGG" id="ldn:H9L06_06610"/>
<comment type="similarity">
    <text evidence="2">Belongs to the flavin monoamine oxidase family.</text>
</comment>
<dbReference type="PANTHER" id="PTHR43563:SF1">
    <property type="entry name" value="AMINE OXIDASE [FLAVIN-CONTAINING] B"/>
    <property type="match status" value="1"/>
</dbReference>
<dbReference type="Pfam" id="PF01593">
    <property type="entry name" value="Amino_oxidase"/>
    <property type="match status" value="1"/>
</dbReference>
<protein>
    <submittedName>
        <fullName evidence="6">FAD-dependent oxidoreductase</fullName>
    </submittedName>
</protein>
<feature type="binding site" evidence="4">
    <location>
        <position position="229"/>
    </location>
    <ligand>
        <name>FAD</name>
        <dbReference type="ChEBI" id="CHEBI:57692"/>
    </ligand>
</feature>
<evidence type="ECO:0000256" key="3">
    <source>
        <dbReference type="ARBA" id="ARBA00023002"/>
    </source>
</evidence>
<keyword evidence="3" id="KW-0560">Oxidoreductase</keyword>
<evidence type="ECO:0000313" key="7">
    <source>
        <dbReference type="Proteomes" id="UP000515934"/>
    </source>
</evidence>
<dbReference type="InterPro" id="IPR036188">
    <property type="entry name" value="FAD/NAD-bd_sf"/>
</dbReference>
<dbReference type="InterPro" id="IPR001613">
    <property type="entry name" value="Flavin_amine_oxidase"/>
</dbReference>
<sequence>MSEGTFDVVVIGAGFSGLSAARDLSEKGHSVLVLEGRDRIGGRTWYRKFGDTDHEIEMGGTWFSKDSMPTLMREVDRYGIEIVDQDGCEEMLWVTGGQRRKHAPIPADEFPLAERAISALYEALKRVPNGKVLDSEDYSDLDVPLADWPPFKELPLATREFIYAWASMYSGTNEVDVSLLHFLTIFGQFDNRITSLHYGLSQRFTHGTRSLAEAIAGSFSGEIKFGARVRRVLESDNGTVTVETDNDSFTGKRVICTVPINSLHRVEFTPALPELAAGKVEKGTKSKSFKVWAQCRNVPKGFLAVGWDQGFEWTCEIYRLEDGTSLLCNFGYDVAKVDTFSKDSVEQALRNYLPDVEVVAIDTHDWIGDEFSDGTSMIIDPGWVASGEHKAFAAPHGNVYFAGADHSMVWTGWIAGALSSGVDVAEQVAHSLQ</sequence>
<evidence type="ECO:0000256" key="1">
    <source>
        <dbReference type="ARBA" id="ARBA00001974"/>
    </source>
</evidence>